<dbReference type="InterPro" id="IPR036856">
    <property type="entry name" value="Ald_Oxase/Xan_DH_a/b_sf"/>
</dbReference>
<protein>
    <submittedName>
        <fullName evidence="4">Xanthine dehydrogenase</fullName>
    </submittedName>
</protein>
<dbReference type="SUPFAM" id="SSF56003">
    <property type="entry name" value="Molybdenum cofactor-binding domain"/>
    <property type="match status" value="1"/>
</dbReference>
<accession>A0A3Q9UXJ5</accession>
<dbReference type="AlphaFoldDB" id="A0A3Q9UXJ5"/>
<feature type="domain" description="Aldehyde oxidase/xanthine dehydrogenase a/b hammerhead" evidence="3">
    <location>
        <begin position="26"/>
        <end position="130"/>
    </location>
</feature>
<dbReference type="EMBL" id="CP028137">
    <property type="protein sequence ID" value="AZZ51642.1"/>
    <property type="molecule type" value="Genomic_DNA"/>
</dbReference>
<sequence>MTALGTALGTSLGTPLARLEGRDKVTGAARYAFEHSPEGLLHAWPVQSAVATGMVRRIDVDAVLALPGVHSVITPDSALPLEDADDGELQVLQSHAVAYRGQVIALVLADTLETAREAAAALHVEYVDSGTDVVLTEDQPKLYAPEQVNAGFPTDSSDGDVDAAIAAAAVSIDARYSTPALFNSPMEPHASAVTWADGRLDVLDSSQGTSSVQSTLATLFSLDPSVIRVRSEHVGGGFGSKGSPRPNVVLATMAALITGRPIKIAYTRQMMFALAGYRTPTISHVRLAADAEGRLTAIAHEAFSHTSTIQEFAEQTGEATRHLYAAPNRLVTHRVAALDVPTPRWMRAPGECPGMYALESAMDELAVAAGIDPIELRVRNEPDVDPDSGSPFSSRHYLECFRRGAELFGWESRDPRAGRDRRGRWLVGTGVAGATYPVLTSPSGARATALPGGRFVIGVNATDIGQGARTVLTQVAADALDVPVDRIEIVIADSALPQGPVAGGSSGTGSWGWAVTKACHRLLALLADGQALPPEGLDVVVDTTEDVAGMGDFARYAYGAHFVEARVDLDSGEIQVPRMLGVFAAGRILNPRTARSQFLGGMTMGLSMALHEHGALDPVLGDYANHDFATYHVAANADVVDLRAEWLDEEDPHLAPMGGKGIGEIGNVGTAAAVANAVFHATGVRVRDLPVQPDSLLAALPPRF</sequence>
<dbReference type="InterPro" id="IPR016208">
    <property type="entry name" value="Ald_Oxase/xanthine_DH-like"/>
</dbReference>
<dbReference type="KEGG" id="rfs:C1I64_06000"/>
<dbReference type="SMART" id="SM01008">
    <property type="entry name" value="Ald_Xan_dh_C"/>
    <property type="match status" value="1"/>
</dbReference>
<dbReference type="InterPro" id="IPR008274">
    <property type="entry name" value="AldOxase/xan_DH_MoCoBD1"/>
</dbReference>
<evidence type="ECO:0000256" key="2">
    <source>
        <dbReference type="ARBA" id="ARBA00023002"/>
    </source>
</evidence>
<evidence type="ECO:0000313" key="5">
    <source>
        <dbReference type="Proteomes" id="UP000285317"/>
    </source>
</evidence>
<organism evidence="4 5">
    <name type="scientific">Rathayibacter festucae DSM 15932</name>
    <dbReference type="NCBI Taxonomy" id="1328866"/>
    <lineage>
        <taxon>Bacteria</taxon>
        <taxon>Bacillati</taxon>
        <taxon>Actinomycetota</taxon>
        <taxon>Actinomycetes</taxon>
        <taxon>Micrococcales</taxon>
        <taxon>Microbacteriaceae</taxon>
        <taxon>Rathayibacter</taxon>
    </lineage>
</organism>
<dbReference type="Pfam" id="PF20256">
    <property type="entry name" value="MoCoBD_2"/>
    <property type="match status" value="1"/>
</dbReference>
<evidence type="ECO:0000259" key="3">
    <source>
        <dbReference type="SMART" id="SM01008"/>
    </source>
</evidence>
<evidence type="ECO:0000313" key="4">
    <source>
        <dbReference type="EMBL" id="AZZ51642.1"/>
    </source>
</evidence>
<dbReference type="Gene3D" id="3.90.1170.50">
    <property type="entry name" value="Aldehyde oxidase/xanthine dehydrogenase, a/b hammerhead"/>
    <property type="match status" value="1"/>
</dbReference>
<dbReference type="PANTHER" id="PTHR11908:SF132">
    <property type="entry name" value="ALDEHYDE OXIDASE 1-RELATED"/>
    <property type="match status" value="1"/>
</dbReference>
<dbReference type="Pfam" id="PF02738">
    <property type="entry name" value="MoCoBD_1"/>
    <property type="match status" value="1"/>
</dbReference>
<dbReference type="Pfam" id="PF01315">
    <property type="entry name" value="Ald_Xan_dh_C"/>
    <property type="match status" value="1"/>
</dbReference>
<dbReference type="RefSeq" id="WP_127886543.1">
    <property type="nucleotide sequence ID" value="NZ_CP028137.1"/>
</dbReference>
<dbReference type="GO" id="GO:0005506">
    <property type="term" value="F:iron ion binding"/>
    <property type="evidence" value="ECO:0007669"/>
    <property type="project" value="InterPro"/>
</dbReference>
<keyword evidence="1" id="KW-0500">Molybdenum</keyword>
<name>A0A3Q9UXJ5_9MICO</name>
<dbReference type="PANTHER" id="PTHR11908">
    <property type="entry name" value="XANTHINE DEHYDROGENASE"/>
    <property type="match status" value="1"/>
</dbReference>
<dbReference type="InterPro" id="IPR037165">
    <property type="entry name" value="AldOxase/xan_DH_Mopterin-bd_sf"/>
</dbReference>
<dbReference type="Proteomes" id="UP000285317">
    <property type="component" value="Chromosome"/>
</dbReference>
<reference evidence="4 5" key="1">
    <citation type="submission" date="2018-03" db="EMBL/GenBank/DDBJ databases">
        <title>Bacteriophage NCPPB3778 and a type I-E CRISPR drive the evolution of the US Biological Select Agent, Rathayibacter toxicus.</title>
        <authorList>
            <person name="Davis E.W.II."/>
            <person name="Tabima J.F."/>
            <person name="Weisberg A.J."/>
            <person name="Dantas Lopes L."/>
            <person name="Wiseman M.S."/>
            <person name="Wiseman M.S."/>
            <person name="Pupko T."/>
            <person name="Belcher M.S."/>
            <person name="Sechler A.J."/>
            <person name="Tancos M.A."/>
            <person name="Schroeder B.K."/>
            <person name="Murray T.D."/>
            <person name="Luster D.G."/>
            <person name="Schneider W.L."/>
            <person name="Rogers E."/>
            <person name="Andreote F.D."/>
            <person name="Grunwald N.J."/>
            <person name="Putnam M.L."/>
            <person name="Chang J.H."/>
        </authorList>
    </citation>
    <scope>NUCLEOTIDE SEQUENCE [LARGE SCALE GENOMIC DNA]</scope>
    <source>
        <strain evidence="4 5">DSM 15932</strain>
    </source>
</reference>
<proteinExistence type="predicted"/>
<dbReference type="Gene3D" id="3.30.365.10">
    <property type="entry name" value="Aldehyde oxidase/xanthine dehydrogenase, molybdopterin binding domain"/>
    <property type="match status" value="4"/>
</dbReference>
<dbReference type="GO" id="GO:0016491">
    <property type="term" value="F:oxidoreductase activity"/>
    <property type="evidence" value="ECO:0007669"/>
    <property type="project" value="UniProtKB-KW"/>
</dbReference>
<dbReference type="InterPro" id="IPR000674">
    <property type="entry name" value="Ald_Oxase/Xan_DH_a/b"/>
</dbReference>
<keyword evidence="2" id="KW-0560">Oxidoreductase</keyword>
<gene>
    <name evidence="4" type="ORF">C1I64_06000</name>
</gene>
<evidence type="ECO:0000256" key="1">
    <source>
        <dbReference type="ARBA" id="ARBA00022505"/>
    </source>
</evidence>
<dbReference type="SUPFAM" id="SSF54665">
    <property type="entry name" value="CO dehydrogenase molybdoprotein N-domain-like"/>
    <property type="match status" value="1"/>
</dbReference>
<dbReference type="InterPro" id="IPR046867">
    <property type="entry name" value="AldOxase/xan_DH_MoCoBD2"/>
</dbReference>